<dbReference type="PANTHER" id="PTHR34072">
    <property type="entry name" value="ENZYMATIC POLYPROTEIN-RELATED"/>
    <property type="match status" value="1"/>
</dbReference>
<evidence type="ECO:0000256" key="1">
    <source>
        <dbReference type="SAM" id="MobiDB-lite"/>
    </source>
</evidence>
<dbReference type="AlphaFoldDB" id="A0A8X6RYI3"/>
<evidence type="ECO:0000259" key="2">
    <source>
        <dbReference type="Pfam" id="PF17919"/>
    </source>
</evidence>
<organism evidence="3 4">
    <name type="scientific">Trichonephila clavipes</name>
    <name type="common">Golden silk orbweaver</name>
    <name type="synonym">Nephila clavipes</name>
    <dbReference type="NCBI Taxonomy" id="2585209"/>
    <lineage>
        <taxon>Eukaryota</taxon>
        <taxon>Metazoa</taxon>
        <taxon>Ecdysozoa</taxon>
        <taxon>Arthropoda</taxon>
        <taxon>Chelicerata</taxon>
        <taxon>Arachnida</taxon>
        <taxon>Araneae</taxon>
        <taxon>Araneomorphae</taxon>
        <taxon>Entelegynae</taxon>
        <taxon>Araneoidea</taxon>
        <taxon>Nephilidae</taxon>
        <taxon>Trichonephila</taxon>
    </lineage>
</organism>
<evidence type="ECO:0000313" key="3">
    <source>
        <dbReference type="EMBL" id="GFY04247.1"/>
    </source>
</evidence>
<dbReference type="InterPro" id="IPR043502">
    <property type="entry name" value="DNA/RNA_pol_sf"/>
</dbReference>
<gene>
    <name evidence="3" type="primary">pol_3123</name>
    <name evidence="3" type="ORF">TNCV_1200251</name>
</gene>
<comment type="caution">
    <text evidence="3">The sequence shown here is derived from an EMBL/GenBank/DDBJ whole genome shotgun (WGS) entry which is preliminary data.</text>
</comment>
<keyword evidence="4" id="KW-1185">Reference proteome</keyword>
<feature type="region of interest" description="Disordered" evidence="1">
    <location>
        <begin position="1"/>
        <end position="40"/>
    </location>
</feature>
<dbReference type="PANTHER" id="PTHR34072:SF52">
    <property type="entry name" value="RIBONUCLEASE H"/>
    <property type="match status" value="1"/>
</dbReference>
<dbReference type="InterPro" id="IPR041577">
    <property type="entry name" value="RT_RNaseH_2"/>
</dbReference>
<dbReference type="Proteomes" id="UP000887159">
    <property type="component" value="Unassembled WGS sequence"/>
</dbReference>
<protein>
    <submittedName>
        <fullName evidence="3">Retrovirus-related Pol polyprotein from transposon opus</fullName>
    </submittedName>
</protein>
<evidence type="ECO:0000313" key="4">
    <source>
        <dbReference type="Proteomes" id="UP000887159"/>
    </source>
</evidence>
<feature type="domain" description="Reverse transcriptase/retrotransposon-derived protein RNase H-like" evidence="2">
    <location>
        <begin position="107"/>
        <end position="181"/>
    </location>
</feature>
<sequence>MINDEEIVTSVLAESDPVDDETDENEDNNNESSKGPSNAGTFSALETAMEWYEQQSECCPTQLLLLKRIRDLAVKKRRFPRNTADDQVPLHDLCKGKLKKDNSTIEWLNETKSAFEKCKNSIVQATDLAYSKMEADLSVAVDASDYTIGATLQQNHGTVIEPLSLFSKKLTDTEKGYSTYDTC</sequence>
<feature type="compositionally biased region" description="Acidic residues" evidence="1">
    <location>
        <begin position="16"/>
        <end position="29"/>
    </location>
</feature>
<dbReference type="Pfam" id="PF17919">
    <property type="entry name" value="RT_RNaseH_2"/>
    <property type="match status" value="1"/>
</dbReference>
<name>A0A8X6RYI3_TRICX</name>
<accession>A0A8X6RYI3</accession>
<dbReference type="SUPFAM" id="SSF56672">
    <property type="entry name" value="DNA/RNA polymerases"/>
    <property type="match status" value="1"/>
</dbReference>
<dbReference type="EMBL" id="BMAU01021243">
    <property type="protein sequence ID" value="GFY04247.1"/>
    <property type="molecule type" value="Genomic_DNA"/>
</dbReference>
<proteinExistence type="predicted"/>
<dbReference type="GO" id="GO:0071897">
    <property type="term" value="P:DNA biosynthetic process"/>
    <property type="evidence" value="ECO:0007669"/>
    <property type="project" value="UniProtKB-ARBA"/>
</dbReference>
<reference evidence="3" key="1">
    <citation type="submission" date="2020-08" db="EMBL/GenBank/DDBJ databases">
        <title>Multicomponent nature underlies the extraordinary mechanical properties of spider dragline silk.</title>
        <authorList>
            <person name="Kono N."/>
            <person name="Nakamura H."/>
            <person name="Mori M."/>
            <person name="Yoshida Y."/>
            <person name="Ohtoshi R."/>
            <person name="Malay A.D."/>
            <person name="Moran D.A.P."/>
            <person name="Tomita M."/>
            <person name="Numata K."/>
            <person name="Arakawa K."/>
        </authorList>
    </citation>
    <scope>NUCLEOTIDE SEQUENCE</scope>
</reference>